<sequence length="37" mass="4539">MNTRYTPEHDWLSVLFKSFTSLRANFNLFQERILLLH</sequence>
<comment type="caution">
    <text evidence="1">The sequence shown here is derived from an EMBL/GenBank/DDBJ whole genome shotgun (WGS) entry which is preliminary data.</text>
</comment>
<accession>A0A478GM33</accession>
<dbReference type="Proteomes" id="UP000303027">
    <property type="component" value="Unassembled WGS sequence"/>
</dbReference>
<dbReference type="AlphaFoldDB" id="A0A478GM33"/>
<gene>
    <name evidence="1" type="ORF">BvCmsKKP061_03253</name>
</gene>
<dbReference type="EMBL" id="BFXY01000094">
    <property type="protein sequence ID" value="GDH49755.1"/>
    <property type="molecule type" value="Genomic_DNA"/>
</dbReference>
<reference evidence="1 2" key="1">
    <citation type="submission" date="2018-04" db="EMBL/GenBank/DDBJ databases">
        <title>Large scale genomics of bovine and human commensal E. coli to reveal the emerging process of EHEC.</title>
        <authorList>
            <person name="Arimizu Y."/>
            <person name="Ogura Y."/>
        </authorList>
    </citation>
    <scope>NUCLEOTIDE SEQUENCE [LARGE SCALE GENOMIC DNA]</scope>
    <source>
        <strain evidence="1 2">KK-P061</strain>
    </source>
</reference>
<evidence type="ECO:0000313" key="1">
    <source>
        <dbReference type="EMBL" id="GDH49755.1"/>
    </source>
</evidence>
<name>A0A478GM33_ECOLX</name>
<evidence type="ECO:0000313" key="2">
    <source>
        <dbReference type="Proteomes" id="UP000303027"/>
    </source>
</evidence>
<proteinExistence type="predicted"/>
<protein>
    <submittedName>
        <fullName evidence="1">Uncharacterized protein</fullName>
    </submittedName>
</protein>
<organism evidence="1 2">
    <name type="scientific">Escherichia coli</name>
    <dbReference type="NCBI Taxonomy" id="562"/>
    <lineage>
        <taxon>Bacteria</taxon>
        <taxon>Pseudomonadati</taxon>
        <taxon>Pseudomonadota</taxon>
        <taxon>Gammaproteobacteria</taxon>
        <taxon>Enterobacterales</taxon>
        <taxon>Enterobacteriaceae</taxon>
        <taxon>Escherichia</taxon>
    </lineage>
</organism>